<evidence type="ECO:0000313" key="1">
    <source>
        <dbReference type="EMBL" id="AWN38565.1"/>
    </source>
</evidence>
<proteinExistence type="predicted"/>
<evidence type="ECO:0000313" key="2">
    <source>
        <dbReference type="Proteomes" id="UP000246058"/>
    </source>
</evidence>
<dbReference type="KEGG" id="meti:DK427_24850"/>
<organism evidence="1 2">
    <name type="scientific">Methylobacterium radiodurans</name>
    <dbReference type="NCBI Taxonomy" id="2202828"/>
    <lineage>
        <taxon>Bacteria</taxon>
        <taxon>Pseudomonadati</taxon>
        <taxon>Pseudomonadota</taxon>
        <taxon>Alphaproteobacteria</taxon>
        <taxon>Hyphomicrobiales</taxon>
        <taxon>Methylobacteriaceae</taxon>
        <taxon>Methylobacterium</taxon>
    </lineage>
</organism>
<sequence length="72" mass="7724">MHAQAVDDRASEGERIAAAYASAAEGDTWAALVQAVSDALTDLAEAERRSLRRERLISHGYVRGALAAEERA</sequence>
<dbReference type="Proteomes" id="UP000246058">
    <property type="component" value="Chromosome"/>
</dbReference>
<keyword evidence="2" id="KW-1185">Reference proteome</keyword>
<dbReference type="EMBL" id="CP029551">
    <property type="protein sequence ID" value="AWN38565.1"/>
    <property type="molecule type" value="Genomic_DNA"/>
</dbReference>
<protein>
    <submittedName>
        <fullName evidence="1">Uncharacterized protein</fullName>
    </submittedName>
</protein>
<accession>A0A2U8VXR0</accession>
<reference evidence="1 2" key="1">
    <citation type="submission" date="2018-05" db="EMBL/GenBank/DDBJ databases">
        <title>Complete Genome Sequence of Methylobacterium sp. 17Sr1-43.</title>
        <authorList>
            <person name="Srinivasan S."/>
        </authorList>
    </citation>
    <scope>NUCLEOTIDE SEQUENCE [LARGE SCALE GENOMIC DNA]</scope>
    <source>
        <strain evidence="1 2">17Sr1-43</strain>
    </source>
</reference>
<dbReference type="AlphaFoldDB" id="A0A2U8VXR0"/>
<name>A0A2U8VXR0_9HYPH</name>
<dbReference type="RefSeq" id="WP_109953722.1">
    <property type="nucleotide sequence ID" value="NZ_CP029551.1"/>
</dbReference>
<gene>
    <name evidence="1" type="ORF">DK427_24850</name>
</gene>